<dbReference type="PANTHER" id="PTHR38011">
    <property type="entry name" value="DIHYDROFOLATE REDUCTASE FAMILY PROTEIN (AFU_ORTHOLOGUE AFUA_8G06820)"/>
    <property type="match status" value="1"/>
</dbReference>
<evidence type="ECO:0000259" key="1">
    <source>
        <dbReference type="Pfam" id="PF01872"/>
    </source>
</evidence>
<comment type="caution">
    <text evidence="2">The sequence shown here is derived from an EMBL/GenBank/DDBJ whole genome shotgun (WGS) entry which is preliminary data.</text>
</comment>
<name>A0ABW7X601_9NOCA</name>
<dbReference type="RefSeq" id="WP_357400351.1">
    <property type="nucleotide sequence ID" value="NZ_JBEYCD010000001.1"/>
</dbReference>
<feature type="domain" description="Bacterial bifunctional deaminase-reductase C-terminal" evidence="1">
    <location>
        <begin position="4"/>
        <end position="178"/>
    </location>
</feature>
<evidence type="ECO:0000313" key="2">
    <source>
        <dbReference type="EMBL" id="MFI2476528.1"/>
    </source>
</evidence>
<reference evidence="2 3" key="1">
    <citation type="submission" date="2024-10" db="EMBL/GenBank/DDBJ databases">
        <title>The Natural Products Discovery Center: Release of the First 8490 Sequenced Strains for Exploring Actinobacteria Biosynthetic Diversity.</title>
        <authorList>
            <person name="Kalkreuter E."/>
            <person name="Kautsar S.A."/>
            <person name="Yang D."/>
            <person name="Bader C.D."/>
            <person name="Teijaro C.N."/>
            <person name="Fluegel L."/>
            <person name="Davis C.M."/>
            <person name="Simpson J.R."/>
            <person name="Lauterbach L."/>
            <person name="Steele A.D."/>
            <person name="Gui C."/>
            <person name="Meng S."/>
            <person name="Li G."/>
            <person name="Viehrig K."/>
            <person name="Ye F."/>
            <person name="Su P."/>
            <person name="Kiefer A.F."/>
            <person name="Nichols A."/>
            <person name="Cepeda A.J."/>
            <person name="Yan W."/>
            <person name="Fan B."/>
            <person name="Jiang Y."/>
            <person name="Adhikari A."/>
            <person name="Zheng C.-J."/>
            <person name="Schuster L."/>
            <person name="Cowan T.M."/>
            <person name="Smanski M.J."/>
            <person name="Chevrette M.G."/>
            <person name="De Carvalho L.P.S."/>
            <person name="Shen B."/>
        </authorList>
    </citation>
    <scope>NUCLEOTIDE SEQUENCE [LARGE SCALE GENOMIC DNA]</scope>
    <source>
        <strain evidence="2 3">NPDC019275</strain>
    </source>
</reference>
<evidence type="ECO:0000313" key="3">
    <source>
        <dbReference type="Proteomes" id="UP001611415"/>
    </source>
</evidence>
<dbReference type="Proteomes" id="UP001611415">
    <property type="component" value="Unassembled WGS sequence"/>
</dbReference>
<dbReference type="InterPro" id="IPR024072">
    <property type="entry name" value="DHFR-like_dom_sf"/>
</dbReference>
<keyword evidence="3" id="KW-1185">Reference proteome</keyword>
<sequence>MRDLVVTENVTLDGVIDATEGWFTVGGDAADDRSDILDELMVHTAACDAVLFGRVTFEDMRGYWPEQTDDRTGITDDLERMAKYVVSRSMEDPGWQNSTVLRGLDEVRALKELPGKDIVCTGSIDLVHQLIEAGLVDEYRLFVYPVVLGRGARLFTEGARVPALRLVESKPFRSGVVLLRYRPA</sequence>
<gene>
    <name evidence="2" type="ORF">ACH49W_24370</name>
</gene>
<proteinExistence type="predicted"/>
<organism evidence="2 3">
    <name type="scientific">Nocardia xishanensis</name>
    <dbReference type="NCBI Taxonomy" id="238964"/>
    <lineage>
        <taxon>Bacteria</taxon>
        <taxon>Bacillati</taxon>
        <taxon>Actinomycetota</taxon>
        <taxon>Actinomycetes</taxon>
        <taxon>Mycobacteriales</taxon>
        <taxon>Nocardiaceae</taxon>
        <taxon>Nocardia</taxon>
    </lineage>
</organism>
<dbReference type="PANTHER" id="PTHR38011:SF11">
    <property type="entry name" value="2,5-DIAMINO-6-RIBOSYLAMINO-4(3H)-PYRIMIDINONE 5'-PHOSPHATE REDUCTASE"/>
    <property type="match status" value="1"/>
</dbReference>
<dbReference type="Pfam" id="PF01872">
    <property type="entry name" value="RibD_C"/>
    <property type="match status" value="1"/>
</dbReference>
<dbReference type="InterPro" id="IPR050765">
    <property type="entry name" value="Riboflavin_Biosynth_HTPR"/>
</dbReference>
<dbReference type="SUPFAM" id="SSF53597">
    <property type="entry name" value="Dihydrofolate reductase-like"/>
    <property type="match status" value="1"/>
</dbReference>
<protein>
    <submittedName>
        <fullName evidence="2">Dihydrofolate reductase family protein</fullName>
    </submittedName>
</protein>
<accession>A0ABW7X601</accession>
<dbReference type="EMBL" id="JBIRYO010000017">
    <property type="protein sequence ID" value="MFI2476528.1"/>
    <property type="molecule type" value="Genomic_DNA"/>
</dbReference>
<dbReference type="Gene3D" id="3.40.430.10">
    <property type="entry name" value="Dihydrofolate Reductase, subunit A"/>
    <property type="match status" value="1"/>
</dbReference>
<dbReference type="InterPro" id="IPR002734">
    <property type="entry name" value="RibDG_C"/>
</dbReference>